<reference evidence="1" key="1">
    <citation type="journal article" date="2014" name="Front. Microbiol.">
        <title>High frequency of phylogenetically diverse reductive dehalogenase-homologous genes in deep subseafloor sedimentary metagenomes.</title>
        <authorList>
            <person name="Kawai M."/>
            <person name="Futagami T."/>
            <person name="Toyoda A."/>
            <person name="Takaki Y."/>
            <person name="Nishi S."/>
            <person name="Hori S."/>
            <person name="Arai W."/>
            <person name="Tsubouchi T."/>
            <person name="Morono Y."/>
            <person name="Uchiyama I."/>
            <person name="Ito T."/>
            <person name="Fujiyama A."/>
            <person name="Inagaki F."/>
            <person name="Takami H."/>
        </authorList>
    </citation>
    <scope>NUCLEOTIDE SEQUENCE</scope>
    <source>
        <strain evidence="1">Expedition CK06-06</strain>
    </source>
</reference>
<dbReference type="EMBL" id="BARU01005346">
    <property type="protein sequence ID" value="GAH35035.1"/>
    <property type="molecule type" value="Genomic_DNA"/>
</dbReference>
<comment type="caution">
    <text evidence="1">The sequence shown here is derived from an EMBL/GenBank/DDBJ whole genome shotgun (WGS) entry which is preliminary data.</text>
</comment>
<proteinExistence type="predicted"/>
<organism evidence="1">
    <name type="scientific">marine sediment metagenome</name>
    <dbReference type="NCBI Taxonomy" id="412755"/>
    <lineage>
        <taxon>unclassified sequences</taxon>
        <taxon>metagenomes</taxon>
        <taxon>ecological metagenomes</taxon>
    </lineage>
</organism>
<sequence length="323" mass="36020">MTRRITCGLAVILLLPAVACAQHEDILVLDTSGFWRCFYTLRQPLVRKGERLEKVGFSAKWLERETGLPPADWAARDFDDSPWPRVPGVFTRRARRGVGRFSPMVALACRRAKFHLTDPSRVTDLKLSITYYGGVIVYLNGTEIVRGHLPKGRKVGPDALADDYPLECHVKADGSPLVLEKWYPDKETLRRVALRNRRLEDVIVPARLLRKGVNVLAIEVHRAPYHEKAVGVEQKHWRLTKIGWGTCGLVSARLTASNADGLVPNVARPKGFQVWNSDPLTSDFDLDYGDPNERLRPVTLVGTRGGAFSGKVVVGSDEPIKGI</sequence>
<evidence type="ECO:0000313" key="1">
    <source>
        <dbReference type="EMBL" id="GAH35035.1"/>
    </source>
</evidence>
<gene>
    <name evidence="1" type="ORF">S03H2_10392</name>
</gene>
<protein>
    <submittedName>
        <fullName evidence="1">Uncharacterized protein</fullName>
    </submittedName>
</protein>
<dbReference type="AlphaFoldDB" id="X1FR85"/>
<feature type="non-terminal residue" evidence="1">
    <location>
        <position position="323"/>
    </location>
</feature>
<name>X1FR85_9ZZZZ</name>
<dbReference type="Gene3D" id="2.60.120.260">
    <property type="entry name" value="Galactose-binding domain-like"/>
    <property type="match status" value="1"/>
</dbReference>
<accession>X1FR85</accession>